<dbReference type="InterPro" id="IPR011009">
    <property type="entry name" value="Kinase-like_dom_sf"/>
</dbReference>
<sequence>MFEIRINHRSTPFSRLVPILDTVNKPHMLEICELNEAFEEKDGDLRFSHTKIVGRDCDNFFYAVTDRRYRSKSEIDLAGLEPIPIPPSHIWPPFTKEFTQAPDPMPHNCYIKQPSLINYGDSGEPSAVRQLLANEAQVCEILRNSPHPNVAKYYGCIVHDGRITGLCFARYGNNLLETVKSTRLINVDRWVNQISQGISHLHSLGLVHCDINPKNVVLDADTLVIIDFDSCRREGEKLGMKAGTRGWTDESFTVANRQNDHYGLAKIRIFLSDRNTE</sequence>
<dbReference type="GO" id="GO:0004674">
    <property type="term" value="F:protein serine/threonine kinase activity"/>
    <property type="evidence" value="ECO:0007669"/>
    <property type="project" value="InterPro"/>
</dbReference>
<evidence type="ECO:0000259" key="1">
    <source>
        <dbReference type="PROSITE" id="PS50011"/>
    </source>
</evidence>
<dbReference type="PANTHER" id="PTHR13954">
    <property type="entry name" value="IRE1-RELATED"/>
    <property type="match status" value="1"/>
</dbReference>
<dbReference type="Proteomes" id="UP001152607">
    <property type="component" value="Unassembled WGS sequence"/>
</dbReference>
<dbReference type="Pfam" id="PF00069">
    <property type="entry name" value="Pkinase"/>
    <property type="match status" value="1"/>
</dbReference>
<comment type="caution">
    <text evidence="2">The sequence shown here is derived from an EMBL/GenBank/DDBJ whole genome shotgun (WGS) entry which is preliminary data.</text>
</comment>
<dbReference type="GO" id="GO:0036498">
    <property type="term" value="P:IRE1-mediated unfolded protein response"/>
    <property type="evidence" value="ECO:0007669"/>
    <property type="project" value="TreeGrafter"/>
</dbReference>
<dbReference type="SUPFAM" id="SSF56112">
    <property type="entry name" value="Protein kinase-like (PK-like)"/>
    <property type="match status" value="1"/>
</dbReference>
<dbReference type="GO" id="GO:0005524">
    <property type="term" value="F:ATP binding"/>
    <property type="evidence" value="ECO:0007669"/>
    <property type="project" value="InterPro"/>
</dbReference>
<protein>
    <recommendedName>
        <fullName evidence="1">Protein kinase domain-containing protein</fullName>
    </recommendedName>
</protein>
<dbReference type="InterPro" id="IPR000719">
    <property type="entry name" value="Prot_kinase_dom"/>
</dbReference>
<feature type="domain" description="Protein kinase" evidence="1">
    <location>
        <begin position="47"/>
        <end position="277"/>
    </location>
</feature>
<dbReference type="Gene3D" id="1.10.510.10">
    <property type="entry name" value="Transferase(Phosphotransferase) domain 1"/>
    <property type="match status" value="1"/>
</dbReference>
<proteinExistence type="predicted"/>
<dbReference type="GO" id="GO:1990604">
    <property type="term" value="C:IRE1-TRAF2-ASK1 complex"/>
    <property type="evidence" value="ECO:0007669"/>
    <property type="project" value="TreeGrafter"/>
</dbReference>
<evidence type="ECO:0000313" key="2">
    <source>
        <dbReference type="EMBL" id="CAI6230464.1"/>
    </source>
</evidence>
<reference evidence="2" key="1">
    <citation type="submission" date="2023-01" db="EMBL/GenBank/DDBJ databases">
        <authorList>
            <person name="Van Ghelder C."/>
            <person name="Rancurel C."/>
        </authorList>
    </citation>
    <scope>NUCLEOTIDE SEQUENCE</scope>
    <source>
        <strain evidence="2">CNCM I-4278</strain>
    </source>
</reference>
<accession>A0A9W4U0W1</accession>
<dbReference type="EMBL" id="CAOQHR010000001">
    <property type="protein sequence ID" value="CAI6230464.1"/>
    <property type="molecule type" value="Genomic_DNA"/>
</dbReference>
<gene>
    <name evidence="2" type="ORF">PDIGIT_LOCUS195</name>
</gene>
<evidence type="ECO:0000313" key="3">
    <source>
        <dbReference type="Proteomes" id="UP001152607"/>
    </source>
</evidence>
<dbReference type="InterPro" id="IPR045133">
    <property type="entry name" value="IRE1/2-like"/>
</dbReference>
<dbReference type="OrthoDB" id="4062651at2759"/>
<dbReference type="GO" id="GO:0070059">
    <property type="term" value="P:intrinsic apoptotic signaling pathway in response to endoplasmic reticulum stress"/>
    <property type="evidence" value="ECO:0007669"/>
    <property type="project" value="TreeGrafter"/>
</dbReference>
<dbReference type="GO" id="GO:0004521">
    <property type="term" value="F:RNA endonuclease activity"/>
    <property type="evidence" value="ECO:0007669"/>
    <property type="project" value="InterPro"/>
</dbReference>
<organism evidence="2 3">
    <name type="scientific">Periconia digitata</name>
    <dbReference type="NCBI Taxonomy" id="1303443"/>
    <lineage>
        <taxon>Eukaryota</taxon>
        <taxon>Fungi</taxon>
        <taxon>Dikarya</taxon>
        <taxon>Ascomycota</taxon>
        <taxon>Pezizomycotina</taxon>
        <taxon>Dothideomycetes</taxon>
        <taxon>Pleosporomycetidae</taxon>
        <taxon>Pleosporales</taxon>
        <taxon>Massarineae</taxon>
        <taxon>Periconiaceae</taxon>
        <taxon>Periconia</taxon>
    </lineage>
</organism>
<name>A0A9W4U0W1_9PLEO</name>
<dbReference type="SMART" id="SM00220">
    <property type="entry name" value="S_TKc"/>
    <property type="match status" value="1"/>
</dbReference>
<dbReference type="PANTHER" id="PTHR13954:SF6">
    <property type="entry name" value="NON-SPECIFIC SERINE_THREONINE PROTEIN KINASE"/>
    <property type="match status" value="1"/>
</dbReference>
<dbReference type="AlphaFoldDB" id="A0A9W4U0W1"/>
<keyword evidence="3" id="KW-1185">Reference proteome</keyword>
<dbReference type="GO" id="GO:0051082">
    <property type="term" value="F:unfolded protein binding"/>
    <property type="evidence" value="ECO:0007669"/>
    <property type="project" value="TreeGrafter"/>
</dbReference>
<dbReference type="PROSITE" id="PS50011">
    <property type="entry name" value="PROTEIN_KINASE_DOM"/>
    <property type="match status" value="1"/>
</dbReference>